<comment type="similarity">
    <text evidence="2">Belongs to the glycosyl hydrolase 2 family.</text>
</comment>
<dbReference type="Proteomes" id="UP000613030">
    <property type="component" value="Unassembled WGS sequence"/>
</dbReference>
<dbReference type="Pfam" id="PF00703">
    <property type="entry name" value="Glyco_hydro_2"/>
    <property type="match status" value="1"/>
</dbReference>
<organism evidence="9 10">
    <name type="scientific">Chryseolinea lacunae</name>
    <dbReference type="NCBI Taxonomy" id="2801331"/>
    <lineage>
        <taxon>Bacteria</taxon>
        <taxon>Pseudomonadati</taxon>
        <taxon>Bacteroidota</taxon>
        <taxon>Cytophagia</taxon>
        <taxon>Cytophagales</taxon>
        <taxon>Fulvivirgaceae</taxon>
        <taxon>Chryseolinea</taxon>
    </lineage>
</organism>
<feature type="domain" description="Glycoside hydrolase family 2 immunoglobulin-like beta-sandwich" evidence="6">
    <location>
        <begin position="250"/>
        <end position="357"/>
    </location>
</feature>
<sequence>MNRRAQNTLSEKQDHRRSIVACLKDWTSLSAFLFAFLIFGACSKPQPESDSTTINLAGEWAFQMDSLDKGVSEKWFDTALPDKITLPGSMTTNNKGNEVGFNTPWTGSVFDSSWFKKPEYAAYRKAGNIKVPFWLQPVKYYKGAAWYQKTITVPASWEGNYRELFIERSHWETTVWIDTVRIGMQNSLGTPHVFDLTKQLTPGTHQVTIRIDNRIKDFNVGVNSHSISDHTQGNWNGMVGQLFLASRPLVHIGQVTLHPDVNNRQVRVRMVVNNAGKAPQEITIRMAAAASKDSANSLPPLEKKVVINGDSAKFEWTYAMGDTPLLWSEAHPDLYDFNINLTAGKSIEQKKITFGMREFSTQGTQFTINGKPTLLRGTLECAIFPKTGYPPTDEKEWERIFTVCRAFGLNHMRFHSWTPPEAAFSVADRLGFYLQVECSSWANFGSSVGDGAQIDRYLYEESNRVVNTFGNHPSFCMMTYGNEPKGENQNRYLGDFVKYWQAKDSTRLYTSGSGWPVIPENDYHVTSDPRIQHWEDGVKSIINSKPPSSAYDWSAIINQWKVPTVSHEIGQWCVYPDFKEIVQYDGALKARNFEIFQATLKANGLLHLADSFLLASGKLQTLCYKADIEAALRTKNFGGFQLLDLHDFPGQGTALVGVLSPFWTEKGYVTAAEYSQFCNATVPLARFSKMIYQNNETLKVPVEVSHFGDAPLDNTTASWQIAHADGREVFKGMFAQKNIPLGNGFALGVINQALGAIDKPSRLVLTVAVGERKNTWDFFVYPAALPKTAKDILITQQLDATAMKRLNEGGEVLLTLKKGSVKPEHGGSVAVGFSSIFWNTAWTHGQAPHTLGILCDPHHAALAEFPTQYHSNWQWWDALSHADAIRLDDVTPGLKPIVRVIDDWVTAQSLGLIFECRVGKGKLVVSSIDLVSGQGSRPEAKQLLYSLKQYMGSERFRPVVEVSESKIRNVLIN</sequence>
<dbReference type="InterPro" id="IPR008979">
    <property type="entry name" value="Galactose-bd-like_sf"/>
</dbReference>
<dbReference type="PANTHER" id="PTHR46323:SF2">
    <property type="entry name" value="BETA-GALACTOSIDASE"/>
    <property type="match status" value="1"/>
</dbReference>
<dbReference type="SUPFAM" id="SSF49785">
    <property type="entry name" value="Galactose-binding domain-like"/>
    <property type="match status" value="1"/>
</dbReference>
<dbReference type="InterPro" id="IPR006102">
    <property type="entry name" value="Ig-like_GH2"/>
</dbReference>
<comment type="catalytic activity">
    <reaction evidence="1">
        <text>Hydrolysis of terminal non-reducing beta-D-galactose residues in beta-D-galactosides.</text>
        <dbReference type="EC" id="3.2.1.23"/>
    </reaction>
</comment>
<keyword evidence="5" id="KW-0326">Glycosidase</keyword>
<dbReference type="Gene3D" id="2.60.120.260">
    <property type="entry name" value="Galactose-binding domain-like"/>
    <property type="match status" value="1"/>
</dbReference>
<dbReference type="InterPro" id="IPR006103">
    <property type="entry name" value="Glyco_hydro_2_cat"/>
</dbReference>
<dbReference type="Gene3D" id="3.20.20.80">
    <property type="entry name" value="Glycosidases"/>
    <property type="match status" value="1"/>
</dbReference>
<feature type="domain" description="Glycoside hydrolase family 2 catalytic" evidence="7">
    <location>
        <begin position="362"/>
        <end position="510"/>
    </location>
</feature>
<keyword evidence="10" id="KW-1185">Reference proteome</keyword>
<dbReference type="Gene3D" id="2.60.40.10">
    <property type="entry name" value="Immunoglobulins"/>
    <property type="match status" value="1"/>
</dbReference>
<comment type="caution">
    <text evidence="9">The sequence shown here is derived from an EMBL/GenBank/DDBJ whole genome shotgun (WGS) entry which is preliminary data.</text>
</comment>
<evidence type="ECO:0000259" key="7">
    <source>
        <dbReference type="Pfam" id="PF02836"/>
    </source>
</evidence>
<evidence type="ECO:0000259" key="8">
    <source>
        <dbReference type="Pfam" id="PF02837"/>
    </source>
</evidence>
<dbReference type="EC" id="3.2.1.23" evidence="3"/>
<dbReference type="SUPFAM" id="SSF51445">
    <property type="entry name" value="(Trans)glycosidases"/>
    <property type="match status" value="1"/>
</dbReference>
<dbReference type="InterPro" id="IPR006104">
    <property type="entry name" value="Glyco_hydro_2_N"/>
</dbReference>
<name>A0ABS1L1J3_9BACT</name>
<evidence type="ECO:0000256" key="3">
    <source>
        <dbReference type="ARBA" id="ARBA00012756"/>
    </source>
</evidence>
<dbReference type="SUPFAM" id="SSF49303">
    <property type="entry name" value="beta-Galactosidase/glucuronidase domain"/>
    <property type="match status" value="1"/>
</dbReference>
<dbReference type="Pfam" id="PF02837">
    <property type="entry name" value="Glyco_hydro_2_N"/>
    <property type="match status" value="1"/>
</dbReference>
<evidence type="ECO:0000256" key="4">
    <source>
        <dbReference type="ARBA" id="ARBA00022801"/>
    </source>
</evidence>
<dbReference type="PANTHER" id="PTHR46323">
    <property type="entry name" value="BETA-GALACTOSIDASE"/>
    <property type="match status" value="1"/>
</dbReference>
<dbReference type="EMBL" id="JAERRB010000017">
    <property type="protein sequence ID" value="MBL0745519.1"/>
    <property type="molecule type" value="Genomic_DNA"/>
</dbReference>
<dbReference type="InterPro" id="IPR017853">
    <property type="entry name" value="GH"/>
</dbReference>
<gene>
    <name evidence="9" type="ORF">JI741_30080</name>
</gene>
<evidence type="ECO:0000259" key="6">
    <source>
        <dbReference type="Pfam" id="PF00703"/>
    </source>
</evidence>
<dbReference type="InterPro" id="IPR036156">
    <property type="entry name" value="Beta-gal/glucu_dom_sf"/>
</dbReference>
<reference evidence="9 10" key="1">
    <citation type="submission" date="2021-01" db="EMBL/GenBank/DDBJ databases">
        <title>Chryseolinea sp. Jin1 Genome sequencing and assembly.</title>
        <authorList>
            <person name="Kim I."/>
        </authorList>
    </citation>
    <scope>NUCLEOTIDE SEQUENCE [LARGE SCALE GENOMIC DNA]</scope>
    <source>
        <strain evidence="9 10">Jin1</strain>
    </source>
</reference>
<feature type="domain" description="Glycosyl hydrolases family 2 sugar binding" evidence="8">
    <location>
        <begin position="56"/>
        <end position="237"/>
    </location>
</feature>
<evidence type="ECO:0000313" key="9">
    <source>
        <dbReference type="EMBL" id="MBL0745519.1"/>
    </source>
</evidence>
<proteinExistence type="inferred from homology"/>
<accession>A0ABS1L1J3</accession>
<dbReference type="RefSeq" id="WP_236676346.1">
    <property type="nucleotide sequence ID" value="NZ_JAERRB010000017.1"/>
</dbReference>
<evidence type="ECO:0000256" key="2">
    <source>
        <dbReference type="ARBA" id="ARBA00007401"/>
    </source>
</evidence>
<evidence type="ECO:0000256" key="1">
    <source>
        <dbReference type="ARBA" id="ARBA00001412"/>
    </source>
</evidence>
<dbReference type="InterPro" id="IPR050347">
    <property type="entry name" value="Bact_Beta-galactosidase"/>
</dbReference>
<keyword evidence="4" id="KW-0378">Hydrolase</keyword>
<evidence type="ECO:0000256" key="5">
    <source>
        <dbReference type="ARBA" id="ARBA00023295"/>
    </source>
</evidence>
<dbReference type="Pfam" id="PF02836">
    <property type="entry name" value="Glyco_hydro_2_C"/>
    <property type="match status" value="1"/>
</dbReference>
<dbReference type="InterPro" id="IPR013783">
    <property type="entry name" value="Ig-like_fold"/>
</dbReference>
<protein>
    <recommendedName>
        <fullName evidence="3">beta-galactosidase</fullName>
        <ecNumber evidence="3">3.2.1.23</ecNumber>
    </recommendedName>
</protein>
<evidence type="ECO:0000313" key="10">
    <source>
        <dbReference type="Proteomes" id="UP000613030"/>
    </source>
</evidence>